<sequence length="213" mass="23553">MIAAADNSRRREIGIARREKTREKLRQAAARVIAELGEQRATIDDFIAAAGVARGTFYNYYKTRQALLDDLWDSTGRDPFQAIQTACAKLADPAERLVAEARLVLREAAEKPAWGWLIYALSVDSLTVNADLLAYPRPDLEMGRRLNRFDYLSLSAATDMVVGTVRSALRATLAAPQRIDYAESIGILLLKALGIGNDEAVELCRRPLPPLNP</sequence>
<organism evidence="4 5">
    <name type="scientific">Rhizorhabdus dicambivorans</name>
    <dbReference type="NCBI Taxonomy" id="1850238"/>
    <lineage>
        <taxon>Bacteria</taxon>
        <taxon>Pseudomonadati</taxon>
        <taxon>Pseudomonadota</taxon>
        <taxon>Alphaproteobacteria</taxon>
        <taxon>Sphingomonadales</taxon>
        <taxon>Sphingomonadaceae</taxon>
        <taxon>Rhizorhabdus</taxon>
    </lineage>
</organism>
<dbReference type="AlphaFoldDB" id="A0A2A4FV77"/>
<evidence type="ECO:0000313" key="4">
    <source>
        <dbReference type="EMBL" id="PCE42681.1"/>
    </source>
</evidence>
<evidence type="ECO:0000313" key="5">
    <source>
        <dbReference type="Proteomes" id="UP000218934"/>
    </source>
</evidence>
<dbReference type="InterPro" id="IPR049513">
    <property type="entry name" value="TetR_C_40"/>
</dbReference>
<accession>A0A2A4FV77</accession>
<evidence type="ECO:0000256" key="1">
    <source>
        <dbReference type="ARBA" id="ARBA00023125"/>
    </source>
</evidence>
<dbReference type="PANTHER" id="PTHR30055:SF226">
    <property type="entry name" value="HTH-TYPE TRANSCRIPTIONAL REGULATOR PKSA"/>
    <property type="match status" value="1"/>
</dbReference>
<feature type="DNA-binding region" description="H-T-H motif" evidence="2">
    <location>
        <begin position="42"/>
        <end position="61"/>
    </location>
</feature>
<dbReference type="Pfam" id="PF00440">
    <property type="entry name" value="TetR_N"/>
    <property type="match status" value="1"/>
</dbReference>
<dbReference type="InterPro" id="IPR001647">
    <property type="entry name" value="HTH_TetR"/>
</dbReference>
<name>A0A2A4FV77_9SPHN</name>
<keyword evidence="5" id="KW-1185">Reference proteome</keyword>
<dbReference type="Pfam" id="PF21306">
    <property type="entry name" value="TetR_C_40"/>
    <property type="match status" value="1"/>
</dbReference>
<dbReference type="Proteomes" id="UP000218934">
    <property type="component" value="Unassembled WGS sequence"/>
</dbReference>
<dbReference type="RefSeq" id="WP_083215742.1">
    <property type="nucleotide sequence ID" value="NZ_NWUF01000007.1"/>
</dbReference>
<dbReference type="OrthoDB" id="9811084at2"/>
<dbReference type="PANTHER" id="PTHR30055">
    <property type="entry name" value="HTH-TYPE TRANSCRIPTIONAL REGULATOR RUTR"/>
    <property type="match status" value="1"/>
</dbReference>
<evidence type="ECO:0000256" key="2">
    <source>
        <dbReference type="PROSITE-ProRule" id="PRU00335"/>
    </source>
</evidence>
<protein>
    <submittedName>
        <fullName evidence="4">TetR/AcrR family transcriptional regulator</fullName>
    </submittedName>
</protein>
<dbReference type="InterPro" id="IPR009057">
    <property type="entry name" value="Homeodomain-like_sf"/>
</dbReference>
<gene>
    <name evidence="4" type="ORF">COO09_09180</name>
</gene>
<dbReference type="InterPro" id="IPR050109">
    <property type="entry name" value="HTH-type_TetR-like_transc_reg"/>
</dbReference>
<comment type="caution">
    <text evidence="4">The sequence shown here is derived from an EMBL/GenBank/DDBJ whole genome shotgun (WGS) entry which is preliminary data.</text>
</comment>
<dbReference type="PROSITE" id="PS50977">
    <property type="entry name" value="HTH_TETR_2"/>
    <property type="match status" value="1"/>
</dbReference>
<keyword evidence="1 2" id="KW-0238">DNA-binding</keyword>
<reference evidence="4 5" key="1">
    <citation type="submission" date="2017-09" db="EMBL/GenBank/DDBJ databases">
        <title>The Catabolism of 3,6-Dichlorosalicylic acid is Initiated by the Cytochrome P450 Monooxygenase DsmABC in Rhizorhabdus dicambivorans Ndbn-20.</title>
        <authorList>
            <person name="Na L."/>
        </authorList>
    </citation>
    <scope>NUCLEOTIDE SEQUENCE [LARGE SCALE GENOMIC DNA]</scope>
    <source>
        <strain evidence="4 5">Ndbn-20m</strain>
    </source>
</reference>
<dbReference type="GO" id="GO:0003700">
    <property type="term" value="F:DNA-binding transcription factor activity"/>
    <property type="evidence" value="ECO:0007669"/>
    <property type="project" value="TreeGrafter"/>
</dbReference>
<dbReference type="GO" id="GO:0000976">
    <property type="term" value="F:transcription cis-regulatory region binding"/>
    <property type="evidence" value="ECO:0007669"/>
    <property type="project" value="TreeGrafter"/>
</dbReference>
<proteinExistence type="predicted"/>
<dbReference type="KEGG" id="rdi:CMV14_06900"/>
<feature type="domain" description="HTH tetR-type" evidence="3">
    <location>
        <begin position="19"/>
        <end position="79"/>
    </location>
</feature>
<evidence type="ECO:0000259" key="3">
    <source>
        <dbReference type="PROSITE" id="PS50977"/>
    </source>
</evidence>
<dbReference type="EMBL" id="NWUF01000007">
    <property type="protein sequence ID" value="PCE42681.1"/>
    <property type="molecule type" value="Genomic_DNA"/>
</dbReference>
<dbReference type="SUPFAM" id="SSF46689">
    <property type="entry name" value="Homeodomain-like"/>
    <property type="match status" value="1"/>
</dbReference>
<dbReference type="Gene3D" id="1.10.357.10">
    <property type="entry name" value="Tetracycline Repressor, domain 2"/>
    <property type="match status" value="1"/>
</dbReference>